<dbReference type="GO" id="GO:0004416">
    <property type="term" value="F:hydroxyacylglutathione hydrolase activity"/>
    <property type="evidence" value="ECO:0007669"/>
    <property type="project" value="UniProtKB-EC"/>
</dbReference>
<dbReference type="EC" id="3.1.2.6" evidence="2"/>
<dbReference type="PANTHER" id="PTHR23131:SF4">
    <property type="entry name" value="METALLO-BETA-LACTAMASE SUPERFAMILY POTEIN"/>
    <property type="match status" value="1"/>
</dbReference>
<gene>
    <name evidence="2" type="primary">gloB_2</name>
    <name evidence="2" type="ORF">DSM104443_02659</name>
</gene>
<reference evidence="2 3" key="1">
    <citation type="submission" date="2020-04" db="EMBL/GenBank/DDBJ databases">
        <title>Usitatibacter rugosus gen. nov., sp. nov. and Usitatibacter palustris sp. nov., novel members of Usitatibacteraceae fam. nov. within the order Nitrosomonadales isolated from soil.</title>
        <authorList>
            <person name="Huber K.J."/>
            <person name="Neumann-Schaal M."/>
            <person name="Geppert A."/>
            <person name="Luckner M."/>
            <person name="Wanner G."/>
            <person name="Overmann J."/>
        </authorList>
    </citation>
    <scope>NUCLEOTIDE SEQUENCE [LARGE SCALE GENOMIC DNA]</scope>
    <source>
        <strain evidence="2 3">0125_3</strain>
    </source>
</reference>
<proteinExistence type="predicted"/>
<dbReference type="InterPro" id="IPR036866">
    <property type="entry name" value="RibonucZ/Hydroxyglut_hydro"/>
</dbReference>
<organism evidence="2 3">
    <name type="scientific">Usitatibacter rugosus</name>
    <dbReference type="NCBI Taxonomy" id="2732067"/>
    <lineage>
        <taxon>Bacteria</taxon>
        <taxon>Pseudomonadati</taxon>
        <taxon>Pseudomonadota</taxon>
        <taxon>Betaproteobacteria</taxon>
        <taxon>Nitrosomonadales</taxon>
        <taxon>Usitatibacteraceae</taxon>
        <taxon>Usitatibacter</taxon>
    </lineage>
</organism>
<feature type="domain" description="Metallo-beta-lactamase" evidence="1">
    <location>
        <begin position="38"/>
        <end position="254"/>
    </location>
</feature>
<dbReference type="SUPFAM" id="SSF56281">
    <property type="entry name" value="Metallo-hydrolase/oxidoreductase"/>
    <property type="match status" value="1"/>
</dbReference>
<evidence type="ECO:0000259" key="1">
    <source>
        <dbReference type="SMART" id="SM00849"/>
    </source>
</evidence>
<dbReference type="Pfam" id="PF00753">
    <property type="entry name" value="Lactamase_B"/>
    <property type="match status" value="1"/>
</dbReference>
<dbReference type="KEGG" id="uru:DSM104443_02659"/>
<dbReference type="Gene3D" id="3.60.15.10">
    <property type="entry name" value="Ribonuclease Z/Hydroxyacylglutathione hydrolase-like"/>
    <property type="match status" value="1"/>
</dbReference>
<dbReference type="InterPro" id="IPR048933">
    <property type="entry name" value="B_lactamase-like_C"/>
</dbReference>
<dbReference type="RefSeq" id="WP_212756670.1">
    <property type="nucleotide sequence ID" value="NZ_CP053069.1"/>
</dbReference>
<dbReference type="AlphaFoldDB" id="A0A6M4GWB7"/>
<protein>
    <submittedName>
        <fullName evidence="2">Hydroxyacylglutathione hydrolase</fullName>
        <ecNumber evidence="2">3.1.2.6</ecNumber>
    </submittedName>
</protein>
<dbReference type="Pfam" id="PF21221">
    <property type="entry name" value="B_lactamase-like_C"/>
    <property type="match status" value="1"/>
</dbReference>
<dbReference type="SMART" id="SM00849">
    <property type="entry name" value="Lactamase_B"/>
    <property type="match status" value="1"/>
</dbReference>
<dbReference type="InterPro" id="IPR036388">
    <property type="entry name" value="WH-like_DNA-bd_sf"/>
</dbReference>
<sequence>MTAAEYVFGDAIPAPGESFEAAPGIRWIRMPLPFALDHINLWLLEDGDGWTIVDTGFGTQVTWDLWLRHFEGTMAGRPVKNVIVTHYHPDHLGSASWLVERTAAPFWMTLGEYLSGHAAHDDTAGFDRPTGIEFFRVNGLDTSRFPEKMKSGNGYRRGVPTIPTQYRRMMDGDKLSIGGHEWQVITVFGHAPEHAALYCASKNVLISGDQVLPRITTNVGVWGNQPESNPLALFLDSIGRFLPLPGDALVLPSHDRVFHGLHGRIAELRAHHAERLERLVEACASPVTAHDVLPVLFKRTLDDHQLMFAMGEAIAHLHYLQFRGQLKRETSSDGVRRFSRA</sequence>
<evidence type="ECO:0000313" key="3">
    <source>
        <dbReference type="Proteomes" id="UP000501534"/>
    </source>
</evidence>
<keyword evidence="2" id="KW-0378">Hydrolase</keyword>
<dbReference type="InterPro" id="IPR050662">
    <property type="entry name" value="Sec-metab_biosynth-thioest"/>
</dbReference>
<dbReference type="EMBL" id="CP053069">
    <property type="protein sequence ID" value="QJR11580.1"/>
    <property type="molecule type" value="Genomic_DNA"/>
</dbReference>
<keyword evidence="3" id="KW-1185">Reference proteome</keyword>
<dbReference type="InterPro" id="IPR001279">
    <property type="entry name" value="Metallo-B-lactamas"/>
</dbReference>
<name>A0A6M4GWB7_9PROT</name>
<evidence type="ECO:0000313" key="2">
    <source>
        <dbReference type="EMBL" id="QJR11580.1"/>
    </source>
</evidence>
<dbReference type="PANTHER" id="PTHR23131">
    <property type="entry name" value="ENDORIBONUCLEASE LACTB2"/>
    <property type="match status" value="1"/>
</dbReference>
<dbReference type="Proteomes" id="UP000501534">
    <property type="component" value="Chromosome"/>
</dbReference>
<accession>A0A6M4GWB7</accession>
<dbReference type="Gene3D" id="1.10.10.10">
    <property type="entry name" value="Winged helix-like DNA-binding domain superfamily/Winged helix DNA-binding domain"/>
    <property type="match status" value="1"/>
</dbReference>